<proteinExistence type="predicted"/>
<name>A0AA39X3M4_9PEZI</name>
<organism evidence="1 2">
    <name type="scientific">Immersiella caudata</name>
    <dbReference type="NCBI Taxonomy" id="314043"/>
    <lineage>
        <taxon>Eukaryota</taxon>
        <taxon>Fungi</taxon>
        <taxon>Dikarya</taxon>
        <taxon>Ascomycota</taxon>
        <taxon>Pezizomycotina</taxon>
        <taxon>Sordariomycetes</taxon>
        <taxon>Sordariomycetidae</taxon>
        <taxon>Sordariales</taxon>
        <taxon>Lasiosphaeriaceae</taxon>
        <taxon>Immersiella</taxon>
    </lineage>
</organism>
<keyword evidence="2" id="KW-1185">Reference proteome</keyword>
<accession>A0AA39X3M4</accession>
<dbReference type="AlphaFoldDB" id="A0AA39X3M4"/>
<sequence>MASAGVSPAQLSSPRPPAITYVNPGPAASISVVRAGGTPAYSGNTPLVTADAPALGLKTGLVLLTSLSLAAFNMFA</sequence>
<protein>
    <submittedName>
        <fullName evidence="1">Uncharacterized protein</fullName>
    </submittedName>
</protein>
<evidence type="ECO:0000313" key="2">
    <source>
        <dbReference type="Proteomes" id="UP001175000"/>
    </source>
</evidence>
<reference evidence="1" key="1">
    <citation type="submission" date="2023-06" db="EMBL/GenBank/DDBJ databases">
        <title>Genome-scale phylogeny and comparative genomics of the fungal order Sordariales.</title>
        <authorList>
            <consortium name="Lawrence Berkeley National Laboratory"/>
            <person name="Hensen N."/>
            <person name="Bonometti L."/>
            <person name="Westerberg I."/>
            <person name="Brannstrom I.O."/>
            <person name="Guillou S."/>
            <person name="Cros-Aarteil S."/>
            <person name="Calhoun S."/>
            <person name="Haridas S."/>
            <person name="Kuo A."/>
            <person name="Mondo S."/>
            <person name="Pangilinan J."/>
            <person name="Riley R."/>
            <person name="Labutti K."/>
            <person name="Andreopoulos B."/>
            <person name="Lipzen A."/>
            <person name="Chen C."/>
            <person name="Yanf M."/>
            <person name="Daum C."/>
            <person name="Ng V."/>
            <person name="Clum A."/>
            <person name="Steindorff A."/>
            <person name="Ohm R."/>
            <person name="Martin F."/>
            <person name="Silar P."/>
            <person name="Natvig D."/>
            <person name="Lalanne C."/>
            <person name="Gautier V."/>
            <person name="Ament-Velasquez S.L."/>
            <person name="Kruys A."/>
            <person name="Hutchinson M.I."/>
            <person name="Powell A.J."/>
            <person name="Barry K."/>
            <person name="Miller A.N."/>
            <person name="Grigoriev I.V."/>
            <person name="Debuchy R."/>
            <person name="Gladieux P."/>
            <person name="Thoren M.H."/>
            <person name="Johannesson H."/>
        </authorList>
    </citation>
    <scope>NUCLEOTIDE SEQUENCE</scope>
    <source>
        <strain evidence="1">CBS 606.72</strain>
    </source>
</reference>
<evidence type="ECO:0000313" key="1">
    <source>
        <dbReference type="EMBL" id="KAK0626546.1"/>
    </source>
</evidence>
<comment type="caution">
    <text evidence="1">The sequence shown here is derived from an EMBL/GenBank/DDBJ whole genome shotgun (WGS) entry which is preliminary data.</text>
</comment>
<gene>
    <name evidence="1" type="ORF">B0T14DRAFT_510297</name>
</gene>
<dbReference type="Proteomes" id="UP001175000">
    <property type="component" value="Unassembled WGS sequence"/>
</dbReference>
<dbReference type="EMBL" id="JAULSU010000002">
    <property type="protein sequence ID" value="KAK0626546.1"/>
    <property type="molecule type" value="Genomic_DNA"/>
</dbReference>